<feature type="region of interest" description="Disordered" evidence="1">
    <location>
        <begin position="1"/>
        <end position="292"/>
    </location>
</feature>
<proteinExistence type="predicted"/>
<reference evidence="2 3" key="1">
    <citation type="journal article" date="2021" name="Nat. Commun.">
        <title>Genetic determinants of endophytism in the Arabidopsis root mycobiome.</title>
        <authorList>
            <person name="Mesny F."/>
            <person name="Miyauchi S."/>
            <person name="Thiergart T."/>
            <person name="Pickel B."/>
            <person name="Atanasova L."/>
            <person name="Karlsson M."/>
            <person name="Huettel B."/>
            <person name="Barry K.W."/>
            <person name="Haridas S."/>
            <person name="Chen C."/>
            <person name="Bauer D."/>
            <person name="Andreopoulos W."/>
            <person name="Pangilinan J."/>
            <person name="LaButti K."/>
            <person name="Riley R."/>
            <person name="Lipzen A."/>
            <person name="Clum A."/>
            <person name="Drula E."/>
            <person name="Henrissat B."/>
            <person name="Kohler A."/>
            <person name="Grigoriev I.V."/>
            <person name="Martin F.M."/>
            <person name="Hacquard S."/>
        </authorList>
    </citation>
    <scope>NUCLEOTIDE SEQUENCE [LARGE SCALE GENOMIC DNA]</scope>
    <source>
        <strain evidence="2 3">MPI-SDFR-AT-0080</strain>
    </source>
</reference>
<feature type="compositionally biased region" description="Polar residues" evidence="1">
    <location>
        <begin position="139"/>
        <end position="151"/>
    </location>
</feature>
<dbReference type="Proteomes" id="UP000774617">
    <property type="component" value="Unassembled WGS sequence"/>
</dbReference>
<feature type="compositionally biased region" description="Acidic residues" evidence="1">
    <location>
        <begin position="466"/>
        <end position="482"/>
    </location>
</feature>
<keyword evidence="3" id="KW-1185">Reference proteome</keyword>
<feature type="compositionally biased region" description="Low complexity" evidence="1">
    <location>
        <begin position="190"/>
        <end position="246"/>
    </location>
</feature>
<feature type="compositionally biased region" description="Polar residues" evidence="1">
    <location>
        <begin position="1"/>
        <end position="50"/>
    </location>
</feature>
<feature type="compositionally biased region" description="Polar residues" evidence="1">
    <location>
        <begin position="102"/>
        <end position="111"/>
    </location>
</feature>
<organism evidence="2 3">
    <name type="scientific">Macrophomina phaseolina</name>
    <dbReference type="NCBI Taxonomy" id="35725"/>
    <lineage>
        <taxon>Eukaryota</taxon>
        <taxon>Fungi</taxon>
        <taxon>Dikarya</taxon>
        <taxon>Ascomycota</taxon>
        <taxon>Pezizomycotina</taxon>
        <taxon>Dothideomycetes</taxon>
        <taxon>Dothideomycetes incertae sedis</taxon>
        <taxon>Botryosphaeriales</taxon>
        <taxon>Botryosphaeriaceae</taxon>
        <taxon>Macrophomina</taxon>
    </lineage>
</organism>
<feature type="region of interest" description="Disordered" evidence="1">
    <location>
        <begin position="446"/>
        <end position="482"/>
    </location>
</feature>
<accession>A0ABQ8FW72</accession>
<dbReference type="EMBL" id="JAGTJR010000044">
    <property type="protein sequence ID" value="KAH7030487.1"/>
    <property type="molecule type" value="Genomic_DNA"/>
</dbReference>
<comment type="caution">
    <text evidence="2">The sequence shown here is derived from an EMBL/GenBank/DDBJ whole genome shotgun (WGS) entry which is preliminary data.</text>
</comment>
<feature type="compositionally biased region" description="Basic and acidic residues" evidence="1">
    <location>
        <begin position="446"/>
        <end position="461"/>
    </location>
</feature>
<evidence type="ECO:0000313" key="3">
    <source>
        <dbReference type="Proteomes" id="UP000774617"/>
    </source>
</evidence>
<evidence type="ECO:0000313" key="2">
    <source>
        <dbReference type="EMBL" id="KAH7030487.1"/>
    </source>
</evidence>
<protein>
    <submittedName>
        <fullName evidence="2">Uncharacterized protein</fullName>
    </submittedName>
</protein>
<evidence type="ECO:0000256" key="1">
    <source>
        <dbReference type="SAM" id="MobiDB-lite"/>
    </source>
</evidence>
<name>A0ABQ8FW72_9PEZI</name>
<sequence length="482" mass="52594">MPSTTSTDGRPSIWDSTYSGVQSGPQPGFSQSGTAGSINRMNQNRGQNSPGLDMRRSQNQRQGSGSGQFGMVPGSFGAPFDQGPQPGGVVPLSYQPFPFGFSSGQRFSRPSNHPYHGDPMQRSGSSSSDYGPVPRRPHTPSQRGYQRQQPGNFPPPRRPSPAASSHPHQVTAPVAGAAPSRGCNPPPCAPRSTPAASSAARFTANDFPSLGSQSSGPRPAAPPASRSQAADAQLAQQLSRASLGDRSGSRGGGRKKYVPLEGLPYAALASTTSHPKPTSLPPPRNGKGRGNPVFRLQLSDCYRGKVIYIDRLEGIDYSDHPAVIRSVDTSAETITFFKQSSFKKIGGFGQKYAMYKNRHQKRWHERQWVPIWDGVTPVQQGTPMLRLANGEKMGETGSYLDIHGDTTLGIDYFSKYSRHKQFPELFFPAAEIDKLEGYSEWYLEEDHKHREGTEERKRDLSQTDGPGDEFDFDDDFDPDYTG</sequence>
<gene>
    <name evidence="2" type="ORF">B0J12DRAFT_681756</name>
</gene>